<evidence type="ECO:0000256" key="4">
    <source>
        <dbReference type="NCBIfam" id="TIGR00655"/>
    </source>
</evidence>
<keyword evidence="7" id="KW-1185">Reference proteome</keyword>
<dbReference type="AlphaFoldDB" id="U7DCS8"/>
<dbReference type="Gene3D" id="3.30.70.260">
    <property type="match status" value="1"/>
</dbReference>
<dbReference type="GO" id="GO:0006730">
    <property type="term" value="P:one-carbon metabolic process"/>
    <property type="evidence" value="ECO:0007669"/>
    <property type="project" value="UniProtKB-KW"/>
</dbReference>
<dbReference type="InterPro" id="IPR041729">
    <property type="entry name" value="Formyl-FH4-Hydrolase_C"/>
</dbReference>
<dbReference type="NCBIfam" id="TIGR00655">
    <property type="entry name" value="PurU"/>
    <property type="match status" value="1"/>
</dbReference>
<reference evidence="6 7" key="1">
    <citation type="journal article" date="2013" name="Environ. Microbiol.">
        <title>Genome analysis of Chitinivibrio alkaliphilus gen. nov., sp. nov., a novel extremely haloalkaliphilic anaerobic chitinolytic bacterium from the candidate phylum Termite Group 3.</title>
        <authorList>
            <person name="Sorokin D.Y."/>
            <person name="Gumerov V.M."/>
            <person name="Rakitin A.L."/>
            <person name="Beletsky A.V."/>
            <person name="Damste J.S."/>
            <person name="Muyzer G."/>
            <person name="Mardanov A.V."/>
            <person name="Ravin N.V."/>
        </authorList>
    </citation>
    <scope>NUCLEOTIDE SEQUENCE [LARGE SCALE GENOMIC DNA]</scope>
    <source>
        <strain evidence="6 7">ACht1</strain>
    </source>
</reference>
<dbReference type="PRINTS" id="PR01575">
    <property type="entry name" value="FFH4HYDRLASE"/>
</dbReference>
<dbReference type="CDD" id="cd04875">
    <property type="entry name" value="ACT_F4HF-DF"/>
    <property type="match status" value="1"/>
</dbReference>
<comment type="function">
    <text evidence="3">Catalyzes the hydrolysis of 10-formyltetrahydrofolate (formyl-FH4) to formate and tetrahydrofolate (FH4).</text>
</comment>
<dbReference type="CDD" id="cd08648">
    <property type="entry name" value="FMT_core_Formyl-FH4-Hydrolase_C"/>
    <property type="match status" value="1"/>
</dbReference>
<dbReference type="InterPro" id="IPR002912">
    <property type="entry name" value="ACT_dom"/>
</dbReference>
<dbReference type="PATRIC" id="fig|1313304.3.peg.156"/>
<dbReference type="PIRSF" id="PIRSF036480">
    <property type="entry name" value="FormyFH4_hydr"/>
    <property type="match status" value="1"/>
</dbReference>
<dbReference type="PANTHER" id="PTHR42706">
    <property type="entry name" value="FORMYLTETRAHYDROFOLATE DEFORMYLASE"/>
    <property type="match status" value="1"/>
</dbReference>
<dbReference type="InterPro" id="IPR044074">
    <property type="entry name" value="PurU_ACT"/>
</dbReference>
<dbReference type="PANTHER" id="PTHR42706:SF1">
    <property type="entry name" value="FORMYLTETRAHYDROFOLATE DEFORMYLASE 2, MITOCHONDRIAL"/>
    <property type="match status" value="1"/>
</dbReference>
<dbReference type="HAMAP" id="MF_01927">
    <property type="entry name" value="PurU"/>
    <property type="match status" value="1"/>
</dbReference>
<evidence type="ECO:0000313" key="6">
    <source>
        <dbReference type="EMBL" id="ERP39368.1"/>
    </source>
</evidence>
<sequence length="287" mass="33326">MQTDNTAILLIRCADREGLISAITAQLSRLGANILYLDQHVDREHAHFYMRVEWSLNDFSISLDDFRVIFLHEVANKYNLSWEIHERAKRERMAIFVSRYTHCYFDLLSRWKAGELPVDIPLVISNHEDLREETEGFGITFMHVPVSKKSRIEAAEEHLRLLSEHEIDFVVLARYMQIVHPRVIDNYTDAIINIHHSFLPSFPGAKPYHQAYERGVKIIGATAHYVTEELDAGPIIDQDVERVDHKFCVADFVRIGQDVERKVLSRAVQNHIDKKVISHNNRTVVFS</sequence>
<name>U7DCS8_9BACT</name>
<dbReference type="InterPro" id="IPR045865">
    <property type="entry name" value="ACT-like_dom_sf"/>
</dbReference>
<comment type="pathway">
    <text evidence="3">Purine metabolism; IMP biosynthesis via de novo pathway; formate from 10-formyl-5,6,7,8-tetrahydrofolate: step 1/1.</text>
</comment>
<dbReference type="eggNOG" id="COG0788">
    <property type="taxonomic scope" value="Bacteria"/>
</dbReference>
<keyword evidence="2 3" id="KW-0378">Hydrolase</keyword>
<dbReference type="GO" id="GO:0006189">
    <property type="term" value="P:'de novo' IMP biosynthetic process"/>
    <property type="evidence" value="ECO:0007669"/>
    <property type="project" value="UniProtKB-UniRule"/>
</dbReference>
<dbReference type="InterPro" id="IPR002376">
    <property type="entry name" value="Formyl_transf_N"/>
</dbReference>
<gene>
    <name evidence="3" type="primary">purU</name>
    <name evidence="6" type="ORF">CALK_0168</name>
</gene>
<dbReference type="Proteomes" id="UP000017148">
    <property type="component" value="Unassembled WGS sequence"/>
</dbReference>
<evidence type="ECO:0000313" key="7">
    <source>
        <dbReference type="Proteomes" id="UP000017148"/>
    </source>
</evidence>
<evidence type="ECO:0000256" key="3">
    <source>
        <dbReference type="HAMAP-Rule" id="MF_01927"/>
    </source>
</evidence>
<comment type="caution">
    <text evidence="6">The sequence shown here is derived from an EMBL/GenBank/DDBJ whole genome shotgun (WGS) entry which is preliminary data.</text>
</comment>
<dbReference type="InterPro" id="IPR004810">
    <property type="entry name" value="PurU"/>
</dbReference>
<keyword evidence="3" id="KW-0658">Purine biosynthesis</keyword>
<protein>
    <recommendedName>
        <fullName evidence="3 4">Formyltetrahydrofolate deformylase</fullName>
        <ecNumber evidence="3 4">3.5.1.10</ecNumber>
    </recommendedName>
    <alternativeName>
        <fullName evidence="3">Formyl-FH(4) hydrolase</fullName>
    </alternativeName>
</protein>
<dbReference type="PROSITE" id="PS51671">
    <property type="entry name" value="ACT"/>
    <property type="match status" value="1"/>
</dbReference>
<dbReference type="OrthoDB" id="9806170at2"/>
<dbReference type="EC" id="3.5.1.10" evidence="3 4"/>
<dbReference type="InterPro" id="IPR036477">
    <property type="entry name" value="Formyl_transf_N_sf"/>
</dbReference>
<dbReference type="Gene3D" id="3.40.50.170">
    <property type="entry name" value="Formyl transferase, N-terminal domain"/>
    <property type="match status" value="1"/>
</dbReference>
<dbReference type="NCBIfam" id="NF004684">
    <property type="entry name" value="PRK06027.1"/>
    <property type="match status" value="1"/>
</dbReference>
<dbReference type="Pfam" id="PF00551">
    <property type="entry name" value="Formyl_trans_N"/>
    <property type="match status" value="1"/>
</dbReference>
<dbReference type="STRING" id="1313304.CALK_0168"/>
<keyword evidence="1 3" id="KW-0554">One-carbon metabolism</keyword>
<proteinExistence type="inferred from homology"/>
<comment type="catalytic activity">
    <reaction evidence="3">
        <text>(6R)-10-formyltetrahydrofolate + H2O = (6S)-5,6,7,8-tetrahydrofolate + formate + H(+)</text>
        <dbReference type="Rhea" id="RHEA:19833"/>
        <dbReference type="ChEBI" id="CHEBI:15377"/>
        <dbReference type="ChEBI" id="CHEBI:15378"/>
        <dbReference type="ChEBI" id="CHEBI:15740"/>
        <dbReference type="ChEBI" id="CHEBI:57453"/>
        <dbReference type="ChEBI" id="CHEBI:195366"/>
        <dbReference type="EC" id="3.5.1.10"/>
    </reaction>
</comment>
<dbReference type="SUPFAM" id="SSF55021">
    <property type="entry name" value="ACT-like"/>
    <property type="match status" value="1"/>
</dbReference>
<comment type="similarity">
    <text evidence="3">Belongs to the PurU family.</text>
</comment>
<feature type="active site" evidence="3">
    <location>
        <position position="231"/>
    </location>
</feature>
<evidence type="ECO:0000256" key="1">
    <source>
        <dbReference type="ARBA" id="ARBA00022563"/>
    </source>
</evidence>
<dbReference type="UniPathway" id="UPA00074">
    <property type="reaction ID" value="UER00170"/>
</dbReference>
<dbReference type="SUPFAM" id="SSF53328">
    <property type="entry name" value="Formyltransferase"/>
    <property type="match status" value="1"/>
</dbReference>
<dbReference type="EMBL" id="ASJR01000001">
    <property type="protein sequence ID" value="ERP39368.1"/>
    <property type="molecule type" value="Genomic_DNA"/>
</dbReference>
<accession>U7DCS8</accession>
<organism evidence="6 7">
    <name type="scientific">Chitinivibrio alkaliphilus ACht1</name>
    <dbReference type="NCBI Taxonomy" id="1313304"/>
    <lineage>
        <taxon>Bacteria</taxon>
        <taxon>Pseudomonadati</taxon>
        <taxon>Fibrobacterota</taxon>
        <taxon>Chitinivibrionia</taxon>
        <taxon>Chitinivibrionales</taxon>
        <taxon>Chitinivibrionaceae</taxon>
        <taxon>Chitinivibrio</taxon>
    </lineage>
</organism>
<dbReference type="RefSeq" id="WP_022635728.1">
    <property type="nucleotide sequence ID" value="NZ_ASJR01000001.1"/>
</dbReference>
<evidence type="ECO:0000259" key="5">
    <source>
        <dbReference type="PROSITE" id="PS51671"/>
    </source>
</evidence>
<dbReference type="GO" id="GO:0008864">
    <property type="term" value="F:formyltetrahydrofolate deformylase activity"/>
    <property type="evidence" value="ECO:0007669"/>
    <property type="project" value="UniProtKB-UniRule"/>
</dbReference>
<feature type="domain" description="ACT" evidence="5">
    <location>
        <begin position="8"/>
        <end position="85"/>
    </location>
</feature>
<evidence type="ECO:0000256" key="2">
    <source>
        <dbReference type="ARBA" id="ARBA00022801"/>
    </source>
</evidence>